<evidence type="ECO:0000313" key="4">
    <source>
        <dbReference type="Proteomes" id="UP000219259"/>
    </source>
</evidence>
<dbReference type="EMBL" id="NSLJ01000003">
    <property type="protein sequence ID" value="PDP44835.1"/>
    <property type="molecule type" value="Genomic_DNA"/>
</dbReference>
<feature type="chain" id="PRO_5012947101" description="DUF5106 domain-containing protein" evidence="1">
    <location>
        <begin position="28"/>
        <end position="320"/>
    </location>
</feature>
<dbReference type="SUPFAM" id="SSF52833">
    <property type="entry name" value="Thioredoxin-like"/>
    <property type="match status" value="1"/>
</dbReference>
<dbReference type="Gene3D" id="3.40.30.10">
    <property type="entry name" value="Glutaredoxin"/>
    <property type="match status" value="1"/>
</dbReference>
<dbReference type="PROSITE" id="PS51257">
    <property type="entry name" value="PROKAR_LIPOPROTEIN"/>
    <property type="match status" value="1"/>
</dbReference>
<reference evidence="3 4" key="1">
    <citation type="submission" date="2017-09" db="EMBL/GenBank/DDBJ databases">
        <title>Phase variable restriction modification systems are present in the genome sequences of periodontal pathogens Prevotella intermedia, Tannerella forsythia and Porphyromonas gingivalis.</title>
        <authorList>
            <person name="Haigh R.D."/>
            <person name="Crawford L."/>
            <person name="Ralph J."/>
            <person name="Wanford J."/>
            <person name="Vartoukian S.R."/>
            <person name="Hijazib K."/>
            <person name="Wade W."/>
            <person name="Oggioni M.R."/>
        </authorList>
    </citation>
    <scope>NUCLEOTIDE SEQUENCE [LARGE SCALE GENOMIC DNA]</scope>
    <source>
        <strain evidence="3 4">WW11663</strain>
    </source>
</reference>
<protein>
    <recommendedName>
        <fullName evidence="2">DUF5106 domain-containing protein</fullName>
    </recommendedName>
</protein>
<proteinExistence type="predicted"/>
<comment type="caution">
    <text evidence="3">The sequence shown here is derived from an EMBL/GenBank/DDBJ whole genome shotgun (WGS) entry which is preliminary data.</text>
</comment>
<dbReference type="InterPro" id="IPR036249">
    <property type="entry name" value="Thioredoxin-like_sf"/>
</dbReference>
<evidence type="ECO:0000259" key="2">
    <source>
        <dbReference type="Pfam" id="PF17127"/>
    </source>
</evidence>
<dbReference type="AlphaFoldDB" id="A0A2A6EBF1"/>
<keyword evidence="1" id="KW-0732">Signal</keyword>
<evidence type="ECO:0000313" key="3">
    <source>
        <dbReference type="EMBL" id="PDP44835.1"/>
    </source>
</evidence>
<organism evidence="3 4">
    <name type="scientific">Tannerella forsythia</name>
    <name type="common">Bacteroides forsythus</name>
    <dbReference type="NCBI Taxonomy" id="28112"/>
    <lineage>
        <taxon>Bacteria</taxon>
        <taxon>Pseudomonadati</taxon>
        <taxon>Bacteroidota</taxon>
        <taxon>Bacteroidia</taxon>
        <taxon>Bacteroidales</taxon>
        <taxon>Tannerellaceae</taxon>
        <taxon>Tannerella</taxon>
    </lineage>
</organism>
<sequence length="320" mass="36966">MMKKRLLLLGCGLAGLMLFFGCGTSTDAPGRKTFKQAEVPAVYTEPRLRAEYLAMHYWDHFDFADTVFVGSAAKITEQAIVDFLSVFPYASYQISCDGIKRLLDQAQKNRAMYAFFTSKMEQFLFYPNSSMRNEEYFIPVLEHMVASDSLDTYRKARPRAMLAQVQKNRPGMQAADIRYTTGKGSQGSLYDLKTDFVLVFFYGLDWENAREVSRMIDASQPVKQMIAQKKLTVLSIYLDMAEEQWKEHLPQMPETWIHGYDKNLDILQRQTYVLRVLPALYLLDKEHKVVMKEVAFPYIELYLNSILNPPAQQEMQTPQS</sequence>
<gene>
    <name evidence="3" type="ORF">CLI86_01635</name>
</gene>
<dbReference type="RefSeq" id="WP_081094231.1">
    <property type="nucleotide sequence ID" value="NZ_NSLJ01000003.1"/>
</dbReference>
<dbReference type="Pfam" id="PF17127">
    <property type="entry name" value="DUF5106"/>
    <property type="match status" value="1"/>
</dbReference>
<accession>A0A2A6EBF1</accession>
<dbReference type="Proteomes" id="UP000219259">
    <property type="component" value="Unassembled WGS sequence"/>
</dbReference>
<name>A0A2A6EBF1_TANFO</name>
<feature type="domain" description="DUF5106" evidence="2">
    <location>
        <begin position="33"/>
        <end position="168"/>
    </location>
</feature>
<dbReference type="InterPro" id="IPR033395">
    <property type="entry name" value="DUF5106"/>
</dbReference>
<evidence type="ECO:0000256" key="1">
    <source>
        <dbReference type="SAM" id="SignalP"/>
    </source>
</evidence>
<feature type="signal peptide" evidence="1">
    <location>
        <begin position="1"/>
        <end position="27"/>
    </location>
</feature>